<dbReference type="SFLD" id="SFLDS00019">
    <property type="entry name" value="Glutathione_Transferase_(cytos"/>
    <property type="match status" value="1"/>
</dbReference>
<dbReference type="SUPFAM" id="SSF52833">
    <property type="entry name" value="Thioredoxin-like"/>
    <property type="match status" value="1"/>
</dbReference>
<dbReference type="OrthoDB" id="422574at2759"/>
<dbReference type="InterPro" id="IPR040079">
    <property type="entry name" value="Glutathione_S-Trfase"/>
</dbReference>
<feature type="domain" description="GST N-terminal" evidence="3">
    <location>
        <begin position="1"/>
        <end position="84"/>
    </location>
</feature>
<evidence type="ECO:0000259" key="4">
    <source>
        <dbReference type="PROSITE" id="PS50405"/>
    </source>
</evidence>
<evidence type="ECO:0000256" key="1">
    <source>
        <dbReference type="ARBA" id="ARBA00007409"/>
    </source>
</evidence>
<name>A0A9W9CP95_9PLEO</name>
<dbReference type="Gene3D" id="3.40.30.10">
    <property type="entry name" value="Glutaredoxin"/>
    <property type="match status" value="1"/>
</dbReference>
<feature type="domain" description="GST C-terminal" evidence="4">
    <location>
        <begin position="86"/>
        <end position="213"/>
    </location>
</feature>
<dbReference type="SFLD" id="SFLDG00358">
    <property type="entry name" value="Main_(cytGST)"/>
    <property type="match status" value="1"/>
</dbReference>
<dbReference type="Pfam" id="PF02798">
    <property type="entry name" value="GST_N"/>
    <property type="match status" value="1"/>
</dbReference>
<dbReference type="PROSITE" id="PS50405">
    <property type="entry name" value="GST_CTER"/>
    <property type="match status" value="1"/>
</dbReference>
<dbReference type="PROSITE" id="PS50404">
    <property type="entry name" value="GST_NTER"/>
    <property type="match status" value="1"/>
</dbReference>
<keyword evidence="6" id="KW-1185">Reference proteome</keyword>
<dbReference type="Gene3D" id="1.20.1050.10">
    <property type="match status" value="1"/>
</dbReference>
<dbReference type="PANTHER" id="PTHR44051:SF2">
    <property type="entry name" value="HYPOTHETICAL GLUTATHIONE S-TRANSFERASE LIKE PROTEIN"/>
    <property type="match status" value="1"/>
</dbReference>
<evidence type="ECO:0000256" key="2">
    <source>
        <dbReference type="RuleBase" id="RU003494"/>
    </source>
</evidence>
<dbReference type="EMBL" id="JAPEUY010000005">
    <property type="protein sequence ID" value="KAJ4373111.1"/>
    <property type="molecule type" value="Genomic_DNA"/>
</dbReference>
<comment type="caution">
    <text evidence="5">The sequence shown here is derived from an EMBL/GenBank/DDBJ whole genome shotgun (WGS) entry which is preliminary data.</text>
</comment>
<organism evidence="5 6">
    <name type="scientific">Neocucurbitaria cava</name>
    <dbReference type="NCBI Taxonomy" id="798079"/>
    <lineage>
        <taxon>Eukaryota</taxon>
        <taxon>Fungi</taxon>
        <taxon>Dikarya</taxon>
        <taxon>Ascomycota</taxon>
        <taxon>Pezizomycotina</taxon>
        <taxon>Dothideomycetes</taxon>
        <taxon>Pleosporomycetidae</taxon>
        <taxon>Pleosporales</taxon>
        <taxon>Pleosporineae</taxon>
        <taxon>Cucurbitariaceae</taxon>
        <taxon>Neocucurbitaria</taxon>
    </lineage>
</organism>
<dbReference type="Pfam" id="PF00043">
    <property type="entry name" value="GST_C"/>
    <property type="match status" value="1"/>
</dbReference>
<evidence type="ECO:0000259" key="3">
    <source>
        <dbReference type="PROSITE" id="PS50404"/>
    </source>
</evidence>
<dbReference type="Proteomes" id="UP001140560">
    <property type="component" value="Unassembled WGS sequence"/>
</dbReference>
<gene>
    <name evidence="5" type="primary">gst5_1</name>
    <name evidence="5" type="ORF">N0V83_003402</name>
</gene>
<keyword evidence="5" id="KW-0808">Transferase</keyword>
<dbReference type="EC" id="2.5.1.18" evidence="5"/>
<evidence type="ECO:0000313" key="6">
    <source>
        <dbReference type="Proteomes" id="UP001140560"/>
    </source>
</evidence>
<sequence>MHLYDSTVPSGNAYKVQLLLTQLNIAYKQTSLDILATPSESRKPEFLAINPNGHVPALVLDDGSILTESNAILFYLAEGSSYLPDDKFKRAQVLQWMFFEQDSHKPYVSKWKYRTYWAPHGFDDLPKDQVDDMRVKGQTAIDVMEKHLSDSPGRDWFVGDSYSIADIALYAYTSHAEILGFRVGQNVKRWLARVKETEGFVRIKKDPTGKNPY</sequence>
<dbReference type="CDD" id="cd03056">
    <property type="entry name" value="GST_N_4"/>
    <property type="match status" value="1"/>
</dbReference>
<reference evidence="5" key="1">
    <citation type="submission" date="2022-10" db="EMBL/GenBank/DDBJ databases">
        <title>Tapping the CABI collections for fungal endophytes: first genome assemblies for Collariella, Neodidymelliopsis, Ascochyta clinopodiicola, Didymella pomorum, Didymosphaeria variabile, Neocosmospora piperis and Neocucurbitaria cava.</title>
        <authorList>
            <person name="Hill R."/>
        </authorList>
    </citation>
    <scope>NUCLEOTIDE SEQUENCE</scope>
    <source>
        <strain evidence="5">IMI 356814</strain>
    </source>
</reference>
<dbReference type="InterPro" id="IPR010987">
    <property type="entry name" value="Glutathione-S-Trfase_C-like"/>
</dbReference>
<dbReference type="InterPro" id="IPR004046">
    <property type="entry name" value="GST_C"/>
</dbReference>
<dbReference type="InterPro" id="IPR036249">
    <property type="entry name" value="Thioredoxin-like_sf"/>
</dbReference>
<dbReference type="SUPFAM" id="SSF47616">
    <property type="entry name" value="GST C-terminal domain-like"/>
    <property type="match status" value="1"/>
</dbReference>
<evidence type="ECO:0000313" key="5">
    <source>
        <dbReference type="EMBL" id="KAJ4373111.1"/>
    </source>
</evidence>
<comment type="similarity">
    <text evidence="1 2">Belongs to the GST superfamily.</text>
</comment>
<dbReference type="GO" id="GO:0004364">
    <property type="term" value="F:glutathione transferase activity"/>
    <property type="evidence" value="ECO:0007669"/>
    <property type="project" value="UniProtKB-EC"/>
</dbReference>
<protein>
    <submittedName>
        <fullName evidence="5">Glutathione S-transferase 5</fullName>
        <ecNumber evidence="5">2.5.1.18</ecNumber>
    </submittedName>
</protein>
<dbReference type="InterPro" id="IPR036282">
    <property type="entry name" value="Glutathione-S-Trfase_C_sf"/>
</dbReference>
<dbReference type="PANTHER" id="PTHR44051">
    <property type="entry name" value="GLUTATHIONE S-TRANSFERASE-RELATED"/>
    <property type="match status" value="1"/>
</dbReference>
<dbReference type="AlphaFoldDB" id="A0A9W9CP95"/>
<accession>A0A9W9CP95</accession>
<proteinExistence type="inferred from homology"/>
<dbReference type="InterPro" id="IPR004045">
    <property type="entry name" value="Glutathione_S-Trfase_N"/>
</dbReference>